<comment type="caution">
    <text evidence="2">The sequence shown here is derived from an EMBL/GenBank/DDBJ whole genome shotgun (WGS) entry which is preliminary data.</text>
</comment>
<feature type="region of interest" description="Disordered" evidence="1">
    <location>
        <begin position="696"/>
        <end position="773"/>
    </location>
</feature>
<evidence type="ECO:0000313" key="2">
    <source>
        <dbReference type="EMBL" id="KAA6395185.1"/>
    </source>
</evidence>
<feature type="compositionally biased region" description="Basic and acidic residues" evidence="1">
    <location>
        <begin position="707"/>
        <end position="728"/>
    </location>
</feature>
<protein>
    <submittedName>
        <fullName evidence="2">Uncharacterized protein</fullName>
    </submittedName>
</protein>
<dbReference type="Proteomes" id="UP000324800">
    <property type="component" value="Unassembled WGS sequence"/>
</dbReference>
<feature type="compositionally biased region" description="Low complexity" evidence="1">
    <location>
        <begin position="696"/>
        <end position="705"/>
    </location>
</feature>
<dbReference type="AlphaFoldDB" id="A0A5J4WLD6"/>
<accession>A0A5J4WLD6</accession>
<proteinExistence type="predicted"/>
<evidence type="ECO:0000313" key="3">
    <source>
        <dbReference type="Proteomes" id="UP000324800"/>
    </source>
</evidence>
<evidence type="ECO:0000256" key="1">
    <source>
        <dbReference type="SAM" id="MobiDB-lite"/>
    </source>
</evidence>
<dbReference type="OrthoDB" id="18896at2759"/>
<feature type="compositionally biased region" description="Low complexity" evidence="1">
    <location>
        <begin position="38"/>
        <end position="62"/>
    </location>
</feature>
<sequence>MIEFLTLGSDTTPLGSISTITQQQQIQQVHPTTPGQKQQTSSTIQQSQLLNQSQQNQQEQNTSEGFGDFQLLLDQEHSVNVLKWDQKKVNEAIAIRDVSKEEQQSTDMKRQLSLNSLFPSISGGKGNENQGSLRIQFQLASTKVTNNTDLVKVMNFQQRKRQDWWNKYCYIVHGELFKVLNKLLDVLINIVVVGQQNFSYKSGSMSQSQKQVRNDPRSSAVLSLQQDKTMQEVEIDSQRAFECLSYTLSGLKVLHGYYPLYISYLQRKMQKESIGSAVLERILNELNKTKDRLMSGDRQQSEDKKREYVLYGALKPLLMLVNKSRKLLLQAAKSETDLSVGAKIVSELLNQQKLILQVLEVLQVIVEIDPNGVVSDPKVRNSIIASRINLKVQDKTNQTNQSSQVGQIKPVQKADIQLMVDKLTASHGKTIYQNYVDEHILYILTIQRQTVDEFGQSLREFCLFFASIQGIAQVQQETIFSALPVISFASSLSGAMKNIAQPQPQQLISSNISMSSKHFGPILAAFIGGIRLKQEGNEQEIKKIQKMRAYYVQNVIFFISDVVQLIPKYKRANKRQPLAEEIGGVVHEAICNILLELLDMRYFSASKVVLQFTNLLLDEINASFIPQKNNQQIQWMEQNQLANPQKTYQQKEAESKAEPIFSKLLRPVIGWLCILAYDEMTLFSEKKTIEDEIANTNTNTTTGKGTIKKDSSTGSDKDKLKVQDKVDVDNQQEEDSDEEEDDDEDEDDQEEEKNMNNASFKLRRKRGHDKHSTIDKSKRILFSNIKSPFFKKDDTQSGASGADIGGDAPILTTPGTMVGINQPNEIKQQSKIRGKYTIDVIKRMLIDSIQELGRLKSELMTVMLSGFEVLLSVDCDSQCEWTQDNSKDLNQQDLSQSNQYDNQQRFAPHQYLIRCGYGECECNSTFDHVYEHGMNILHHKKIIELFINNLYPLNLTYPPTNPRYPQ</sequence>
<name>A0A5J4WLD6_9EUKA</name>
<gene>
    <name evidence="2" type="ORF">EZS28_009286</name>
</gene>
<organism evidence="2 3">
    <name type="scientific">Streblomastix strix</name>
    <dbReference type="NCBI Taxonomy" id="222440"/>
    <lineage>
        <taxon>Eukaryota</taxon>
        <taxon>Metamonada</taxon>
        <taxon>Preaxostyla</taxon>
        <taxon>Oxymonadida</taxon>
        <taxon>Streblomastigidae</taxon>
        <taxon>Streblomastix</taxon>
    </lineage>
</organism>
<reference evidence="2 3" key="1">
    <citation type="submission" date="2019-03" db="EMBL/GenBank/DDBJ databases">
        <title>Single cell metagenomics reveals metabolic interactions within the superorganism composed of flagellate Streblomastix strix and complex community of Bacteroidetes bacteria on its surface.</title>
        <authorList>
            <person name="Treitli S.C."/>
            <person name="Kolisko M."/>
            <person name="Husnik F."/>
            <person name="Keeling P."/>
            <person name="Hampl V."/>
        </authorList>
    </citation>
    <scope>NUCLEOTIDE SEQUENCE [LARGE SCALE GENOMIC DNA]</scope>
    <source>
        <strain evidence="2">ST1C</strain>
    </source>
</reference>
<feature type="compositionally biased region" description="Acidic residues" evidence="1">
    <location>
        <begin position="730"/>
        <end position="751"/>
    </location>
</feature>
<dbReference type="EMBL" id="SNRW01001748">
    <property type="protein sequence ID" value="KAA6395185.1"/>
    <property type="molecule type" value="Genomic_DNA"/>
</dbReference>
<feature type="region of interest" description="Disordered" evidence="1">
    <location>
        <begin position="26"/>
        <end position="62"/>
    </location>
</feature>